<evidence type="ECO:0000256" key="1">
    <source>
        <dbReference type="ARBA" id="ARBA00001968"/>
    </source>
</evidence>
<dbReference type="InterPro" id="IPR027806">
    <property type="entry name" value="HARBI1_dom"/>
</dbReference>
<sequence length="169" mass="19476">SNAFSHTHIYCHPETFLGADEWIWADSTYPSLLWCIVPFKRSSMGLMPNMQKTFNQHLSKIHVHSEHFYGLLKGHFQSLQEMHFQIQNQQDLDFANMWIQCCLILHNLILKIEEDLGMVSSNLKYIEEAAALGGPLTHEEDNGGEDFISTPGQLFHNCLVEHLFCRLST</sequence>
<dbReference type="EMBL" id="KN833729">
    <property type="protein sequence ID" value="KIK23176.1"/>
    <property type="molecule type" value="Genomic_DNA"/>
</dbReference>
<protein>
    <recommendedName>
        <fullName evidence="3">DDE Tnp4 domain-containing protein</fullName>
    </recommendedName>
</protein>
<accession>A0A0C9Z2A4</accession>
<dbReference type="GO" id="GO:0046872">
    <property type="term" value="F:metal ion binding"/>
    <property type="evidence" value="ECO:0007669"/>
    <property type="project" value="UniProtKB-KW"/>
</dbReference>
<reference evidence="5" key="2">
    <citation type="submission" date="2015-01" db="EMBL/GenBank/DDBJ databases">
        <title>Evolutionary Origins and Diversification of the Mycorrhizal Mutualists.</title>
        <authorList>
            <consortium name="DOE Joint Genome Institute"/>
            <consortium name="Mycorrhizal Genomics Consortium"/>
            <person name="Kohler A."/>
            <person name="Kuo A."/>
            <person name="Nagy L.G."/>
            <person name="Floudas D."/>
            <person name="Copeland A."/>
            <person name="Barry K.W."/>
            <person name="Cichocki N."/>
            <person name="Veneault-Fourrey C."/>
            <person name="LaButti K."/>
            <person name="Lindquist E.A."/>
            <person name="Lipzen A."/>
            <person name="Lundell T."/>
            <person name="Morin E."/>
            <person name="Murat C."/>
            <person name="Riley R."/>
            <person name="Ohm R."/>
            <person name="Sun H."/>
            <person name="Tunlid A."/>
            <person name="Henrissat B."/>
            <person name="Grigoriev I.V."/>
            <person name="Hibbett D.S."/>
            <person name="Martin F."/>
        </authorList>
    </citation>
    <scope>NUCLEOTIDE SEQUENCE [LARGE SCALE GENOMIC DNA]</scope>
    <source>
        <strain evidence="5">441</strain>
    </source>
</reference>
<dbReference type="Proteomes" id="UP000054018">
    <property type="component" value="Unassembled WGS sequence"/>
</dbReference>
<evidence type="ECO:0000313" key="5">
    <source>
        <dbReference type="Proteomes" id="UP000054018"/>
    </source>
</evidence>
<evidence type="ECO:0000313" key="4">
    <source>
        <dbReference type="EMBL" id="KIK23176.1"/>
    </source>
</evidence>
<evidence type="ECO:0000256" key="2">
    <source>
        <dbReference type="ARBA" id="ARBA00022723"/>
    </source>
</evidence>
<proteinExistence type="predicted"/>
<dbReference type="OrthoDB" id="2649667at2759"/>
<evidence type="ECO:0000259" key="3">
    <source>
        <dbReference type="Pfam" id="PF13359"/>
    </source>
</evidence>
<keyword evidence="5" id="KW-1185">Reference proteome</keyword>
<organism evidence="4 5">
    <name type="scientific">Pisolithus microcarpus 441</name>
    <dbReference type="NCBI Taxonomy" id="765257"/>
    <lineage>
        <taxon>Eukaryota</taxon>
        <taxon>Fungi</taxon>
        <taxon>Dikarya</taxon>
        <taxon>Basidiomycota</taxon>
        <taxon>Agaricomycotina</taxon>
        <taxon>Agaricomycetes</taxon>
        <taxon>Agaricomycetidae</taxon>
        <taxon>Boletales</taxon>
        <taxon>Sclerodermatineae</taxon>
        <taxon>Pisolithaceae</taxon>
        <taxon>Pisolithus</taxon>
    </lineage>
</organism>
<dbReference type="Pfam" id="PF13359">
    <property type="entry name" value="DDE_Tnp_4"/>
    <property type="match status" value="1"/>
</dbReference>
<feature type="domain" description="DDE Tnp4" evidence="3">
    <location>
        <begin position="17"/>
        <end position="107"/>
    </location>
</feature>
<reference evidence="4 5" key="1">
    <citation type="submission" date="2014-04" db="EMBL/GenBank/DDBJ databases">
        <authorList>
            <consortium name="DOE Joint Genome Institute"/>
            <person name="Kuo A."/>
            <person name="Kohler A."/>
            <person name="Costa M.D."/>
            <person name="Nagy L.G."/>
            <person name="Floudas D."/>
            <person name="Copeland A."/>
            <person name="Barry K.W."/>
            <person name="Cichocki N."/>
            <person name="Veneault-Fourrey C."/>
            <person name="LaButti K."/>
            <person name="Lindquist E.A."/>
            <person name="Lipzen A."/>
            <person name="Lundell T."/>
            <person name="Morin E."/>
            <person name="Murat C."/>
            <person name="Sun H."/>
            <person name="Tunlid A."/>
            <person name="Henrissat B."/>
            <person name="Grigoriev I.V."/>
            <person name="Hibbett D.S."/>
            <person name="Martin F."/>
            <person name="Nordberg H.P."/>
            <person name="Cantor M.N."/>
            <person name="Hua S.X."/>
        </authorList>
    </citation>
    <scope>NUCLEOTIDE SEQUENCE [LARGE SCALE GENOMIC DNA]</scope>
    <source>
        <strain evidence="4 5">441</strain>
    </source>
</reference>
<dbReference type="AlphaFoldDB" id="A0A0C9Z2A4"/>
<comment type="cofactor">
    <cofactor evidence="1">
        <name>a divalent metal cation</name>
        <dbReference type="ChEBI" id="CHEBI:60240"/>
    </cofactor>
</comment>
<dbReference type="HOGENOM" id="CLU_018552_9_0_1"/>
<keyword evidence="2" id="KW-0479">Metal-binding</keyword>
<feature type="non-terminal residue" evidence="4">
    <location>
        <position position="169"/>
    </location>
</feature>
<gene>
    <name evidence="4" type="ORF">PISMIDRAFT_100908</name>
</gene>
<name>A0A0C9Z2A4_9AGAM</name>